<evidence type="ECO:0000313" key="2">
    <source>
        <dbReference type="EMBL" id="GFO03051.1"/>
    </source>
</evidence>
<sequence length="603" mass="67744">MCRKKCAVLLYCFLGIATAQQPSLTIVTSSSSFSCNDDFLVVGEDFVTFELDLSGNNSDYTYDIFDGPRFRLQELVTENGNTLVASDYIICEPFDLPQDGFCVKRDITNTTGCSCEAVGPQVYRVKAVYRIEDVSESRGRLELRWPSLSGPISAFYSLPEVRATSMAIVRNSSSFLCGDEYLVVGEDFVTFEVDVSGNSPDYTYDVFDGPRFRLQTPRMENGISAITEDQIICLPFDLPENGFCVRRDIVDTTGCSCEAVGPQVYRVKAVYRIEDVSDSRGRIQLLWPSITARELSVFYYLPEVRDSSASQEPSMAIVQNSSSFLCGDEYLVVGEDFVTFEVELSGNSPDYTYDVFDGPRFRLQTLRMENGISAVTEDLLICLPFDLPQNGFCVKRDIVDTTGCSCEAVGPQVYRVKVVYRIEEVSDSRGRVQLLWPSITARELSVFYYLPEVRHSSASQEPSMAIVQNSSSFLCGDEYLVVGEDYVTFEVELSGNSPDYTYDAFDGPRFRLQTLRMENGISAVTEDLLFCLPFDYAPNEFCVKRHITNTTGCSCEVVGPQVYRVKAVYRIEDVSESRGRVQLLWPSLTVGDLSVYYYLPEVR</sequence>
<keyword evidence="3" id="KW-1185">Reference proteome</keyword>
<name>A0AAV4A4A6_9GAST</name>
<feature type="signal peptide" evidence="1">
    <location>
        <begin position="1"/>
        <end position="19"/>
    </location>
</feature>
<proteinExistence type="predicted"/>
<organism evidence="2 3">
    <name type="scientific">Plakobranchus ocellatus</name>
    <dbReference type="NCBI Taxonomy" id="259542"/>
    <lineage>
        <taxon>Eukaryota</taxon>
        <taxon>Metazoa</taxon>
        <taxon>Spiralia</taxon>
        <taxon>Lophotrochozoa</taxon>
        <taxon>Mollusca</taxon>
        <taxon>Gastropoda</taxon>
        <taxon>Heterobranchia</taxon>
        <taxon>Euthyneura</taxon>
        <taxon>Panpulmonata</taxon>
        <taxon>Sacoglossa</taxon>
        <taxon>Placobranchoidea</taxon>
        <taxon>Plakobranchidae</taxon>
        <taxon>Plakobranchus</taxon>
    </lineage>
</organism>
<evidence type="ECO:0000313" key="3">
    <source>
        <dbReference type="Proteomes" id="UP000735302"/>
    </source>
</evidence>
<reference evidence="2 3" key="1">
    <citation type="journal article" date="2021" name="Elife">
        <title>Chloroplast acquisition without the gene transfer in kleptoplastic sea slugs, Plakobranchus ocellatus.</title>
        <authorList>
            <person name="Maeda T."/>
            <person name="Takahashi S."/>
            <person name="Yoshida T."/>
            <person name="Shimamura S."/>
            <person name="Takaki Y."/>
            <person name="Nagai Y."/>
            <person name="Toyoda A."/>
            <person name="Suzuki Y."/>
            <person name="Arimoto A."/>
            <person name="Ishii H."/>
            <person name="Satoh N."/>
            <person name="Nishiyama T."/>
            <person name="Hasebe M."/>
            <person name="Maruyama T."/>
            <person name="Minagawa J."/>
            <person name="Obokata J."/>
            <person name="Shigenobu S."/>
        </authorList>
    </citation>
    <scope>NUCLEOTIDE SEQUENCE [LARGE SCALE GENOMIC DNA]</scope>
</reference>
<dbReference type="PROSITE" id="PS51257">
    <property type="entry name" value="PROKAR_LIPOPROTEIN"/>
    <property type="match status" value="1"/>
</dbReference>
<dbReference type="EMBL" id="BLXT01003714">
    <property type="protein sequence ID" value="GFO03051.1"/>
    <property type="molecule type" value="Genomic_DNA"/>
</dbReference>
<protein>
    <submittedName>
        <fullName evidence="2">Uncharacterized protein</fullName>
    </submittedName>
</protein>
<keyword evidence="1" id="KW-0732">Signal</keyword>
<gene>
    <name evidence="2" type="ORF">PoB_002955600</name>
</gene>
<accession>A0AAV4A4A6</accession>
<dbReference type="AlphaFoldDB" id="A0AAV4A4A6"/>
<feature type="chain" id="PRO_5043909940" evidence="1">
    <location>
        <begin position="20"/>
        <end position="603"/>
    </location>
</feature>
<comment type="caution">
    <text evidence="2">The sequence shown here is derived from an EMBL/GenBank/DDBJ whole genome shotgun (WGS) entry which is preliminary data.</text>
</comment>
<dbReference type="Proteomes" id="UP000735302">
    <property type="component" value="Unassembled WGS sequence"/>
</dbReference>
<feature type="non-terminal residue" evidence="2">
    <location>
        <position position="603"/>
    </location>
</feature>
<evidence type="ECO:0000256" key="1">
    <source>
        <dbReference type="SAM" id="SignalP"/>
    </source>
</evidence>